<gene>
    <name evidence="2" type="ORF">SDC9_67091</name>
</gene>
<feature type="region of interest" description="Disordered" evidence="1">
    <location>
        <begin position="56"/>
        <end position="97"/>
    </location>
</feature>
<dbReference type="EMBL" id="VSSQ01003431">
    <property type="protein sequence ID" value="MPM20655.1"/>
    <property type="molecule type" value="Genomic_DNA"/>
</dbReference>
<evidence type="ECO:0000256" key="1">
    <source>
        <dbReference type="SAM" id="MobiDB-lite"/>
    </source>
</evidence>
<organism evidence="2">
    <name type="scientific">bioreactor metagenome</name>
    <dbReference type="NCBI Taxonomy" id="1076179"/>
    <lineage>
        <taxon>unclassified sequences</taxon>
        <taxon>metagenomes</taxon>
        <taxon>ecological metagenomes</taxon>
    </lineage>
</organism>
<protein>
    <submittedName>
        <fullName evidence="2">Uncharacterized protein</fullName>
    </submittedName>
</protein>
<sequence length="97" mass="10918">MHRPTPAFFGAFRLVNLAPSQQGGVCREENHSKNARCRVRAVLAVRIFEGASNNHVANTDARGFPMPRRKSTRENRCRESSRHLSNSRSISAKVMAR</sequence>
<reference evidence="2" key="1">
    <citation type="submission" date="2019-08" db="EMBL/GenBank/DDBJ databases">
        <authorList>
            <person name="Kucharzyk K."/>
            <person name="Murdoch R.W."/>
            <person name="Higgins S."/>
            <person name="Loffler F."/>
        </authorList>
    </citation>
    <scope>NUCLEOTIDE SEQUENCE</scope>
</reference>
<name>A0A644XWU3_9ZZZZ</name>
<dbReference type="AlphaFoldDB" id="A0A644XWU3"/>
<comment type="caution">
    <text evidence="2">The sequence shown here is derived from an EMBL/GenBank/DDBJ whole genome shotgun (WGS) entry which is preliminary data.</text>
</comment>
<accession>A0A644XWU3</accession>
<feature type="compositionally biased region" description="Basic and acidic residues" evidence="1">
    <location>
        <begin position="72"/>
        <end position="82"/>
    </location>
</feature>
<evidence type="ECO:0000313" key="2">
    <source>
        <dbReference type="EMBL" id="MPM20655.1"/>
    </source>
</evidence>
<proteinExistence type="predicted"/>